<organism evidence="3">
    <name type="scientific">Odontella aurita</name>
    <dbReference type="NCBI Taxonomy" id="265563"/>
    <lineage>
        <taxon>Eukaryota</taxon>
        <taxon>Sar</taxon>
        <taxon>Stramenopiles</taxon>
        <taxon>Ochrophyta</taxon>
        <taxon>Bacillariophyta</taxon>
        <taxon>Mediophyceae</taxon>
        <taxon>Biddulphiophycidae</taxon>
        <taxon>Eupodiscales</taxon>
        <taxon>Odontellaceae</taxon>
        <taxon>Odontella</taxon>
    </lineage>
</organism>
<dbReference type="AlphaFoldDB" id="A0A7S4JSA9"/>
<reference evidence="3" key="1">
    <citation type="submission" date="2021-01" db="EMBL/GenBank/DDBJ databases">
        <authorList>
            <person name="Corre E."/>
            <person name="Pelletier E."/>
            <person name="Niang G."/>
            <person name="Scheremetjew M."/>
            <person name="Finn R."/>
            <person name="Kale V."/>
            <person name="Holt S."/>
            <person name="Cochrane G."/>
            <person name="Meng A."/>
            <person name="Brown T."/>
            <person name="Cohen L."/>
        </authorList>
    </citation>
    <scope>NUCLEOTIDE SEQUENCE</scope>
    <source>
        <strain evidence="3">Isolate 1302-5</strain>
    </source>
</reference>
<dbReference type="Pfam" id="PF08547">
    <property type="entry name" value="CIA30"/>
    <property type="match status" value="1"/>
</dbReference>
<feature type="region of interest" description="Disordered" evidence="1">
    <location>
        <begin position="127"/>
        <end position="146"/>
    </location>
</feature>
<accession>A0A7S4JSA9</accession>
<dbReference type="InterPro" id="IPR013857">
    <property type="entry name" value="NADH-UbQ_OxRdtase-assoc_prot30"/>
</dbReference>
<gene>
    <name evidence="3" type="ORF">OAUR00152_LOCUS32873</name>
</gene>
<feature type="compositionally biased region" description="Low complexity" evidence="1">
    <location>
        <begin position="136"/>
        <end position="146"/>
    </location>
</feature>
<sequence>MAFTVGRYMRTARAIAALAFVVAAAGLPPVFAAADILRLDGGTVEGWDESDWYVQVDGVMGGKSSGRLTFEDDGGGGGGGTKNVMVFGGDISLNGGGFSSVRRRLSSSIDLSSYAGIAVEVETHAFSRSSDGGGASSSSSSSSSSSARTSPLGLHLQLHDASSSYYGFASAFAVPLSAESGEVATVFLPLDSFDRGNRMGWQCRECSLDATSVDEMDVYVLFQEGPFEVRIRSIAAVEDAPPPSSLASPAVPLTSAEDVSGLFLSAVRSGGYLYDQGYRELCASIYWSALSSVVASRDGDGVDFDSSAARRVACAGLDRTLRERENAASAAWAMRHTMDAIVADLYDEERSDAASWLPLPLPLAARSSSLTAEKEWAEEGGACVALTAMPPPGGSILAKASGENETNWNGEATAEGAVGGKKDSSSVEPSARYEPIVSKDKMLDSSAASRTSIPTFSILATTSVSLTVALISAGLC</sequence>
<proteinExistence type="predicted"/>
<evidence type="ECO:0000256" key="1">
    <source>
        <dbReference type="SAM" id="MobiDB-lite"/>
    </source>
</evidence>
<feature type="region of interest" description="Disordered" evidence="1">
    <location>
        <begin position="402"/>
        <end position="433"/>
    </location>
</feature>
<protein>
    <recommendedName>
        <fullName evidence="2">NADH:ubiquinone oxidoreductase intermediate-associated protein 30 domain-containing protein</fullName>
    </recommendedName>
</protein>
<feature type="domain" description="NADH:ubiquinone oxidoreductase intermediate-associated protein 30" evidence="2">
    <location>
        <begin position="49"/>
        <end position="122"/>
    </location>
</feature>
<dbReference type="SUPFAM" id="SSF49785">
    <property type="entry name" value="Galactose-binding domain-like"/>
    <property type="match status" value="1"/>
</dbReference>
<evidence type="ECO:0000313" key="3">
    <source>
        <dbReference type="EMBL" id="CAE2272484.1"/>
    </source>
</evidence>
<evidence type="ECO:0000259" key="2">
    <source>
        <dbReference type="Pfam" id="PF08547"/>
    </source>
</evidence>
<dbReference type="EMBL" id="HBKQ01047647">
    <property type="protein sequence ID" value="CAE2272484.1"/>
    <property type="molecule type" value="Transcribed_RNA"/>
</dbReference>
<dbReference type="InterPro" id="IPR008979">
    <property type="entry name" value="Galactose-bd-like_sf"/>
</dbReference>
<name>A0A7S4JSA9_9STRA</name>